<keyword evidence="1" id="KW-0732">Signal</keyword>
<dbReference type="OrthoDB" id="4463518at2"/>
<dbReference type="EMBL" id="QPMK01000023">
    <property type="protein sequence ID" value="RDD64384.1"/>
    <property type="molecule type" value="Genomic_DNA"/>
</dbReference>
<protein>
    <recommendedName>
        <fullName evidence="4">Peptidase S74 domain-containing protein</fullName>
    </recommendedName>
</protein>
<comment type="caution">
    <text evidence="2">The sequence shown here is derived from an EMBL/GenBank/DDBJ whole genome shotgun (WGS) entry which is preliminary data.</text>
</comment>
<feature type="chain" id="PRO_5016629293" description="Peptidase S74 domain-containing protein" evidence="1">
    <location>
        <begin position="26"/>
        <end position="414"/>
    </location>
</feature>
<evidence type="ECO:0008006" key="4">
    <source>
        <dbReference type="Google" id="ProtNLM"/>
    </source>
</evidence>
<dbReference type="AlphaFoldDB" id="A0A369TIC8"/>
<organism evidence="2 3">
    <name type="scientific">Thalassococcus profundi</name>
    <dbReference type="NCBI Taxonomy" id="2282382"/>
    <lineage>
        <taxon>Bacteria</taxon>
        <taxon>Pseudomonadati</taxon>
        <taxon>Pseudomonadota</taxon>
        <taxon>Alphaproteobacteria</taxon>
        <taxon>Rhodobacterales</taxon>
        <taxon>Roseobacteraceae</taxon>
        <taxon>Thalassococcus</taxon>
    </lineage>
</organism>
<proteinExistence type="predicted"/>
<keyword evidence="3" id="KW-1185">Reference proteome</keyword>
<name>A0A369TIC8_9RHOB</name>
<accession>A0A369TIC8</accession>
<dbReference type="Proteomes" id="UP000253977">
    <property type="component" value="Unassembled WGS sequence"/>
</dbReference>
<dbReference type="RefSeq" id="WP_114512737.1">
    <property type="nucleotide sequence ID" value="NZ_QPMK01000023.1"/>
</dbReference>
<sequence length="414" mass="44429">MPVFPLFRPAGPALALLLSAAPAMAQDQIINGDLDLNGSLHTQDNSVIQGYLCLGDDCANTAAAQSFDINYPLKLSYSRVAIEFDDQSVSTHPSRHWGLLVNDADSYSGGGIDRFSVHDFDADRTPFTILPGAPDNSFWLNGSGRLGLGTAMPLAQLHLVGGSTASFRMQSTGSLAGNWDILSNSLNWFLKNVDDNEIPVVVRAGAENGSLYIDDNSAIGFGTDNPAAALHVQKNDGSAGLLVENLISSPPAVREMFAMRNNGGSYFTLDNTAAGTTWFFTHENSAPNRFIIADAVADGPEMSLTADGDLTIPGNFISGATTLNVPDYVFGPDYALRPLSEIETFIADNRHLPDVPSAAQIADTGLDMTAMQMALLKKVEELTLYTLEQEAELTRLRGIEARLAQIETLLQTTR</sequence>
<gene>
    <name evidence="2" type="ORF">DU478_20525</name>
</gene>
<evidence type="ECO:0000256" key="1">
    <source>
        <dbReference type="SAM" id="SignalP"/>
    </source>
</evidence>
<feature type="signal peptide" evidence="1">
    <location>
        <begin position="1"/>
        <end position="25"/>
    </location>
</feature>
<reference evidence="2 3" key="1">
    <citation type="submission" date="2018-07" db="EMBL/GenBank/DDBJ databases">
        <title>Thalassococcus profundi sp. nov., a marine bacterium isolated from deep seawater of Okinawa Trough.</title>
        <authorList>
            <person name="Yu M."/>
        </authorList>
    </citation>
    <scope>NUCLEOTIDE SEQUENCE [LARGE SCALE GENOMIC DNA]</scope>
    <source>
        <strain evidence="2 3">WRAS1</strain>
    </source>
</reference>
<evidence type="ECO:0000313" key="2">
    <source>
        <dbReference type="EMBL" id="RDD64384.1"/>
    </source>
</evidence>
<evidence type="ECO:0000313" key="3">
    <source>
        <dbReference type="Proteomes" id="UP000253977"/>
    </source>
</evidence>